<keyword evidence="3" id="KW-1003">Cell membrane</keyword>
<evidence type="ECO:0000256" key="8">
    <source>
        <dbReference type="ARBA" id="ARBA00023136"/>
    </source>
</evidence>
<evidence type="ECO:0000256" key="7">
    <source>
        <dbReference type="ARBA" id="ARBA00022989"/>
    </source>
</evidence>
<keyword evidence="12" id="KW-1185">Reference proteome</keyword>
<feature type="domain" description="ABC transporter" evidence="10">
    <location>
        <begin position="276"/>
        <end position="459"/>
    </location>
</feature>
<dbReference type="Pfam" id="PF00005">
    <property type="entry name" value="ABC_tran"/>
    <property type="match status" value="1"/>
</dbReference>
<keyword evidence="4 9" id="KW-0812">Transmembrane</keyword>
<dbReference type="InterPro" id="IPR001851">
    <property type="entry name" value="ABC_transp_permease"/>
</dbReference>
<protein>
    <submittedName>
        <fullName evidence="11">ATP-binding cassette domain-containing protein</fullName>
    </submittedName>
</protein>
<comment type="caution">
    <text evidence="11">The sequence shown here is derived from an EMBL/GenBank/DDBJ whole genome shotgun (WGS) entry which is preliminary data.</text>
</comment>
<organism evidence="11 12">
    <name type="scientific">Solirubrobacter phytolaccae</name>
    <dbReference type="NCBI Taxonomy" id="1404360"/>
    <lineage>
        <taxon>Bacteria</taxon>
        <taxon>Bacillati</taxon>
        <taxon>Actinomycetota</taxon>
        <taxon>Thermoleophilia</taxon>
        <taxon>Solirubrobacterales</taxon>
        <taxon>Solirubrobacteraceae</taxon>
        <taxon>Solirubrobacter</taxon>
    </lineage>
</organism>
<evidence type="ECO:0000313" key="12">
    <source>
        <dbReference type="Proteomes" id="UP001147653"/>
    </source>
</evidence>
<proteinExistence type="predicted"/>
<keyword evidence="7 9" id="KW-1133">Transmembrane helix</keyword>
<dbReference type="AlphaFoldDB" id="A0A9X3SA83"/>
<dbReference type="SUPFAM" id="SSF52540">
    <property type="entry name" value="P-loop containing nucleoside triphosphate hydrolases"/>
    <property type="match status" value="1"/>
</dbReference>
<evidence type="ECO:0000256" key="1">
    <source>
        <dbReference type="ARBA" id="ARBA00004651"/>
    </source>
</evidence>
<evidence type="ECO:0000256" key="5">
    <source>
        <dbReference type="ARBA" id="ARBA00022741"/>
    </source>
</evidence>
<evidence type="ECO:0000256" key="6">
    <source>
        <dbReference type="ARBA" id="ARBA00022840"/>
    </source>
</evidence>
<keyword evidence="2" id="KW-0813">Transport</keyword>
<keyword evidence="6 11" id="KW-0067">ATP-binding</keyword>
<dbReference type="GO" id="GO:0005524">
    <property type="term" value="F:ATP binding"/>
    <property type="evidence" value="ECO:0007669"/>
    <property type="project" value="UniProtKB-KW"/>
</dbReference>
<dbReference type="GO" id="GO:0005886">
    <property type="term" value="C:plasma membrane"/>
    <property type="evidence" value="ECO:0007669"/>
    <property type="project" value="UniProtKB-SubCell"/>
</dbReference>
<evidence type="ECO:0000256" key="9">
    <source>
        <dbReference type="SAM" id="Phobius"/>
    </source>
</evidence>
<dbReference type="Proteomes" id="UP001147653">
    <property type="component" value="Unassembled WGS sequence"/>
</dbReference>
<feature type="transmembrane region" description="Helical" evidence="9">
    <location>
        <begin position="81"/>
        <end position="103"/>
    </location>
</feature>
<sequence>MTDLAHELYLFAAVLGLLAAVGLAGVPVLAQSAFVAVGGFGALRLEQAGLPIGGALLAATALGAVAGALTGLLIARAEPAFAALSTWALAWLAPLCFPTDGLVRPAFDTVQTPFGTTLELTPGVHLVAAVVLCGLAALVVHRLRANAIGSDAVALREDPELARELRVPIAARKALLLALAGATGAAAGAGIAILLGVAAPTDASPLLALELLAAALAATRHPLLGLVAIVALHRAPDLITPLILLAAVLARRPLGLRPDDVVPAETPPLEPARGGLEVRDLHVTRGGREILRGFDLTVAAGEIHALLGPNGSGKSTTIDALPVARTFQRDAGFPSLTPYRQVLLALRAPGHDERVWTYLRLVGVPAEATDLGTGERRLLAVARAAATGAPNLAFDEPAVGMSAEERHRLAGALRQLAASGRAVLIVEHDLRWMTVLADQITVLEDGRAAGVDALARVYA</sequence>
<dbReference type="GO" id="GO:0022857">
    <property type="term" value="F:transmembrane transporter activity"/>
    <property type="evidence" value="ECO:0007669"/>
    <property type="project" value="InterPro"/>
</dbReference>
<comment type="subcellular location">
    <subcellularLocation>
        <location evidence="1">Cell membrane</location>
        <topology evidence="1">Multi-pass membrane protein</topology>
    </subcellularLocation>
</comment>
<evidence type="ECO:0000259" key="10">
    <source>
        <dbReference type="PROSITE" id="PS50893"/>
    </source>
</evidence>
<dbReference type="PANTHER" id="PTHR45772">
    <property type="entry name" value="CONSERVED COMPONENT OF ABC TRANSPORTER FOR NATURAL AMINO ACIDS-RELATED"/>
    <property type="match status" value="1"/>
</dbReference>
<dbReference type="Pfam" id="PF02653">
    <property type="entry name" value="BPD_transp_2"/>
    <property type="match status" value="1"/>
</dbReference>
<keyword evidence="5" id="KW-0547">Nucleotide-binding</keyword>
<feature type="transmembrane region" description="Helical" evidence="9">
    <location>
        <begin position="123"/>
        <end position="140"/>
    </location>
</feature>
<evidence type="ECO:0000313" key="11">
    <source>
        <dbReference type="EMBL" id="MDA0183378.1"/>
    </source>
</evidence>
<accession>A0A9X3SA83</accession>
<dbReference type="InterPro" id="IPR051120">
    <property type="entry name" value="ABC_AA/LPS_Transport"/>
</dbReference>
<evidence type="ECO:0000256" key="2">
    <source>
        <dbReference type="ARBA" id="ARBA00022448"/>
    </source>
</evidence>
<dbReference type="PROSITE" id="PS50893">
    <property type="entry name" value="ABC_TRANSPORTER_2"/>
    <property type="match status" value="1"/>
</dbReference>
<evidence type="ECO:0000256" key="4">
    <source>
        <dbReference type="ARBA" id="ARBA00022692"/>
    </source>
</evidence>
<gene>
    <name evidence="11" type="ORF">OJ997_23915</name>
</gene>
<reference evidence="11" key="1">
    <citation type="submission" date="2022-10" db="EMBL/GenBank/DDBJ databases">
        <title>The WGS of Solirubrobacter phytolaccae KCTC 29190.</title>
        <authorList>
            <person name="Jiang Z."/>
        </authorList>
    </citation>
    <scope>NUCLEOTIDE SEQUENCE</scope>
    <source>
        <strain evidence="11">KCTC 29190</strain>
    </source>
</reference>
<keyword evidence="8 9" id="KW-0472">Membrane</keyword>
<dbReference type="InterPro" id="IPR027417">
    <property type="entry name" value="P-loop_NTPase"/>
</dbReference>
<dbReference type="InterPro" id="IPR003439">
    <property type="entry name" value="ABC_transporter-like_ATP-bd"/>
</dbReference>
<feature type="transmembrane region" description="Helical" evidence="9">
    <location>
        <begin position="174"/>
        <end position="199"/>
    </location>
</feature>
<dbReference type="EMBL" id="JAPDDP010000052">
    <property type="protein sequence ID" value="MDA0183378.1"/>
    <property type="molecule type" value="Genomic_DNA"/>
</dbReference>
<name>A0A9X3SA83_9ACTN</name>
<feature type="transmembrane region" description="Helical" evidence="9">
    <location>
        <begin position="54"/>
        <end position="74"/>
    </location>
</feature>
<evidence type="ECO:0000256" key="3">
    <source>
        <dbReference type="ARBA" id="ARBA00022475"/>
    </source>
</evidence>
<dbReference type="GO" id="GO:0016887">
    <property type="term" value="F:ATP hydrolysis activity"/>
    <property type="evidence" value="ECO:0007669"/>
    <property type="project" value="InterPro"/>
</dbReference>
<dbReference type="RefSeq" id="WP_270027768.1">
    <property type="nucleotide sequence ID" value="NZ_JAPDDP010000052.1"/>
</dbReference>
<dbReference type="Gene3D" id="3.40.50.300">
    <property type="entry name" value="P-loop containing nucleotide triphosphate hydrolases"/>
    <property type="match status" value="2"/>
</dbReference>